<sequence length="297" mass="32710">MFDWSDLQYFLEVHRTGKLAAAARRAGVDQTTVSRRLQNLERAIGSKLFDATPKGYQLSAAGRKLLPHAEAMESLGAAIEEEIAGRDFALSGKVRIGVTEGLGSIFLAQHMAAMRAALPNVDIELMSVPRFVDIFNREADIAIGQERPVAGRLVTSKLSDYKLRLYASPAYLDRHSPIRCPEDLVEHSLIGYIDDLLYSGELNYLPDICSHARVAVRSTSIIAQYHAALGGAGIAVLPCFMVRPNDGLVCVLGDVVELTLSYWLTSRSELMKLARVRAVWDQVRLLMQQHQAVFTGG</sequence>
<keyword evidence="4" id="KW-0804">Transcription</keyword>
<organism evidence="6 7">
    <name type="scientific">Noviherbaspirillum galbum</name>
    <dbReference type="NCBI Taxonomy" id="2709383"/>
    <lineage>
        <taxon>Bacteria</taxon>
        <taxon>Pseudomonadati</taxon>
        <taxon>Pseudomonadota</taxon>
        <taxon>Betaproteobacteria</taxon>
        <taxon>Burkholderiales</taxon>
        <taxon>Oxalobacteraceae</taxon>
        <taxon>Noviherbaspirillum</taxon>
    </lineage>
</organism>
<evidence type="ECO:0000313" key="6">
    <source>
        <dbReference type="EMBL" id="NEX60782.1"/>
    </source>
</evidence>
<feature type="domain" description="HTH lysR-type" evidence="5">
    <location>
        <begin position="2"/>
        <end position="59"/>
    </location>
</feature>
<dbReference type="RefSeq" id="WP_163961348.1">
    <property type="nucleotide sequence ID" value="NZ_JAAIVB010000014.1"/>
</dbReference>
<dbReference type="GO" id="GO:0006351">
    <property type="term" value="P:DNA-templated transcription"/>
    <property type="evidence" value="ECO:0007669"/>
    <property type="project" value="TreeGrafter"/>
</dbReference>
<dbReference type="GO" id="GO:0003700">
    <property type="term" value="F:DNA-binding transcription factor activity"/>
    <property type="evidence" value="ECO:0007669"/>
    <property type="project" value="InterPro"/>
</dbReference>
<protein>
    <submittedName>
        <fullName evidence="6">LysR family transcriptional regulator</fullName>
    </submittedName>
</protein>
<dbReference type="Gene3D" id="1.10.10.10">
    <property type="entry name" value="Winged helix-like DNA-binding domain superfamily/Winged helix DNA-binding domain"/>
    <property type="match status" value="1"/>
</dbReference>
<keyword evidence="3" id="KW-0238">DNA-binding</keyword>
<dbReference type="PANTHER" id="PTHR30537">
    <property type="entry name" value="HTH-TYPE TRANSCRIPTIONAL REGULATOR"/>
    <property type="match status" value="1"/>
</dbReference>
<dbReference type="InterPro" id="IPR036388">
    <property type="entry name" value="WH-like_DNA-bd_sf"/>
</dbReference>
<dbReference type="InterPro" id="IPR000847">
    <property type="entry name" value="LysR_HTH_N"/>
</dbReference>
<comment type="similarity">
    <text evidence="1">Belongs to the LysR transcriptional regulatory family.</text>
</comment>
<dbReference type="SUPFAM" id="SSF46785">
    <property type="entry name" value="Winged helix' DNA-binding domain"/>
    <property type="match status" value="1"/>
</dbReference>
<evidence type="ECO:0000256" key="2">
    <source>
        <dbReference type="ARBA" id="ARBA00023015"/>
    </source>
</evidence>
<evidence type="ECO:0000256" key="4">
    <source>
        <dbReference type="ARBA" id="ARBA00023163"/>
    </source>
</evidence>
<reference evidence="6 7" key="1">
    <citation type="submission" date="2020-02" db="EMBL/GenBank/DDBJ databases">
        <authorList>
            <person name="Kim M.K."/>
        </authorList>
    </citation>
    <scope>NUCLEOTIDE SEQUENCE [LARGE SCALE GENOMIC DNA]</scope>
    <source>
        <strain evidence="6 7">17J57-3</strain>
    </source>
</reference>
<dbReference type="AlphaFoldDB" id="A0A6B3SQU8"/>
<keyword evidence="7" id="KW-1185">Reference proteome</keyword>
<gene>
    <name evidence="6" type="ORF">G3574_06805</name>
</gene>
<dbReference type="SUPFAM" id="SSF53850">
    <property type="entry name" value="Periplasmic binding protein-like II"/>
    <property type="match status" value="1"/>
</dbReference>
<dbReference type="GO" id="GO:0043565">
    <property type="term" value="F:sequence-specific DNA binding"/>
    <property type="evidence" value="ECO:0007669"/>
    <property type="project" value="TreeGrafter"/>
</dbReference>
<accession>A0A6B3SQU8</accession>
<evidence type="ECO:0000256" key="3">
    <source>
        <dbReference type="ARBA" id="ARBA00023125"/>
    </source>
</evidence>
<proteinExistence type="inferred from homology"/>
<name>A0A6B3SQU8_9BURK</name>
<dbReference type="PROSITE" id="PS50931">
    <property type="entry name" value="HTH_LYSR"/>
    <property type="match status" value="1"/>
</dbReference>
<evidence type="ECO:0000259" key="5">
    <source>
        <dbReference type="PROSITE" id="PS50931"/>
    </source>
</evidence>
<dbReference type="Pfam" id="PF00126">
    <property type="entry name" value="HTH_1"/>
    <property type="match status" value="1"/>
</dbReference>
<dbReference type="Gene3D" id="3.40.190.290">
    <property type="match status" value="1"/>
</dbReference>
<dbReference type="InterPro" id="IPR036390">
    <property type="entry name" value="WH_DNA-bd_sf"/>
</dbReference>
<comment type="caution">
    <text evidence="6">The sequence shown here is derived from an EMBL/GenBank/DDBJ whole genome shotgun (WGS) entry which is preliminary data.</text>
</comment>
<dbReference type="Proteomes" id="UP000482155">
    <property type="component" value="Unassembled WGS sequence"/>
</dbReference>
<evidence type="ECO:0000313" key="7">
    <source>
        <dbReference type="Proteomes" id="UP000482155"/>
    </source>
</evidence>
<keyword evidence="2" id="KW-0805">Transcription regulation</keyword>
<evidence type="ECO:0000256" key="1">
    <source>
        <dbReference type="ARBA" id="ARBA00009437"/>
    </source>
</evidence>
<dbReference type="Pfam" id="PF03466">
    <property type="entry name" value="LysR_substrate"/>
    <property type="match status" value="1"/>
</dbReference>
<dbReference type="InterPro" id="IPR005119">
    <property type="entry name" value="LysR_subst-bd"/>
</dbReference>
<dbReference type="PANTHER" id="PTHR30537:SF3">
    <property type="entry name" value="TRANSCRIPTIONAL REGULATORY PROTEIN"/>
    <property type="match status" value="1"/>
</dbReference>
<dbReference type="InterPro" id="IPR058163">
    <property type="entry name" value="LysR-type_TF_proteobact-type"/>
</dbReference>
<dbReference type="EMBL" id="JAAIVB010000014">
    <property type="protein sequence ID" value="NEX60782.1"/>
    <property type="molecule type" value="Genomic_DNA"/>
</dbReference>